<evidence type="ECO:0000256" key="7">
    <source>
        <dbReference type="RuleBase" id="RU369025"/>
    </source>
</evidence>
<reference evidence="11" key="2">
    <citation type="submission" date="2020-09" db="EMBL/GenBank/DDBJ databases">
        <authorList>
            <person name="Sun Q."/>
            <person name="Kim S."/>
        </authorList>
    </citation>
    <scope>NUCLEOTIDE SEQUENCE</scope>
    <source>
        <strain evidence="11">KCTC 12711</strain>
    </source>
</reference>
<dbReference type="Pfam" id="PF21082">
    <property type="entry name" value="MS_channel_3rd"/>
    <property type="match status" value="1"/>
</dbReference>
<comment type="similarity">
    <text evidence="2 7">Belongs to the MscS (TC 1.A.23) family.</text>
</comment>
<organism evidence="11 12">
    <name type="scientific">Arenicella chitinivorans</name>
    <dbReference type="NCBI Taxonomy" id="1329800"/>
    <lineage>
        <taxon>Bacteria</taxon>
        <taxon>Pseudomonadati</taxon>
        <taxon>Pseudomonadota</taxon>
        <taxon>Gammaproteobacteria</taxon>
        <taxon>Arenicellales</taxon>
        <taxon>Arenicellaceae</taxon>
        <taxon>Arenicella</taxon>
    </lineage>
</organism>
<dbReference type="InterPro" id="IPR006686">
    <property type="entry name" value="MscS_channel_CS"/>
</dbReference>
<comment type="caution">
    <text evidence="7">Lacks conserved residue(s) required for the propagation of feature annotation.</text>
</comment>
<comment type="subcellular location">
    <subcellularLocation>
        <location evidence="7">Cell inner membrane</location>
        <topology evidence="7">Multi-pass membrane protein</topology>
    </subcellularLocation>
    <subcellularLocation>
        <location evidence="1">Cell membrane</location>
        <topology evidence="1">Multi-pass membrane protein</topology>
    </subcellularLocation>
</comment>
<feature type="transmembrane region" description="Helical" evidence="7">
    <location>
        <begin position="20"/>
        <end position="36"/>
    </location>
</feature>
<comment type="caution">
    <text evidence="11">The sequence shown here is derived from an EMBL/GenBank/DDBJ whole genome shotgun (WGS) entry which is preliminary data.</text>
</comment>
<feature type="domain" description="Mechanosensitive ion channel MscS" evidence="8">
    <location>
        <begin position="109"/>
        <end position="174"/>
    </location>
</feature>
<keyword evidence="7" id="KW-0407">Ion channel</keyword>
<evidence type="ECO:0000256" key="6">
    <source>
        <dbReference type="ARBA" id="ARBA00023136"/>
    </source>
</evidence>
<proteinExistence type="inferred from homology"/>
<dbReference type="InterPro" id="IPR045275">
    <property type="entry name" value="MscS_archaea/bacteria_type"/>
</dbReference>
<dbReference type="RefSeq" id="WP_189400595.1">
    <property type="nucleotide sequence ID" value="NZ_BMXA01000003.1"/>
</dbReference>
<dbReference type="SUPFAM" id="SSF82861">
    <property type="entry name" value="Mechanosensitive channel protein MscS (YggB), transmembrane region"/>
    <property type="match status" value="1"/>
</dbReference>
<dbReference type="Proteomes" id="UP000614811">
    <property type="component" value="Unassembled WGS sequence"/>
</dbReference>
<evidence type="ECO:0000256" key="2">
    <source>
        <dbReference type="ARBA" id="ARBA00008017"/>
    </source>
</evidence>
<dbReference type="AlphaFoldDB" id="A0A918RTS7"/>
<dbReference type="Gene3D" id="2.30.30.60">
    <property type="match status" value="1"/>
</dbReference>
<protein>
    <recommendedName>
        <fullName evidence="7">Small-conductance mechanosensitive channel</fullName>
    </recommendedName>
</protein>
<dbReference type="InterPro" id="IPR023408">
    <property type="entry name" value="MscS_beta-dom_sf"/>
</dbReference>
<dbReference type="SUPFAM" id="SSF50182">
    <property type="entry name" value="Sm-like ribonucleoproteins"/>
    <property type="match status" value="1"/>
</dbReference>
<keyword evidence="12" id="KW-1185">Reference proteome</keyword>
<evidence type="ECO:0000259" key="9">
    <source>
        <dbReference type="Pfam" id="PF21082"/>
    </source>
</evidence>
<name>A0A918RTS7_9GAMM</name>
<comment type="function">
    <text evidence="7">Mechanosensitive channel that participates in the regulation of osmotic pressure changes within the cell, opening in response to stretch forces in the membrane lipid bilayer, without the need for other proteins. Contributes to normal resistance to hypoosmotic shock. Forms an ion channel of 1.0 nanosiemens conductance with a slight preference for anions.</text>
</comment>
<dbReference type="InterPro" id="IPR049278">
    <property type="entry name" value="MS_channel_C"/>
</dbReference>
<dbReference type="PANTHER" id="PTHR30221:SF1">
    <property type="entry name" value="SMALL-CONDUCTANCE MECHANOSENSITIVE CHANNEL"/>
    <property type="match status" value="1"/>
</dbReference>
<evidence type="ECO:0000313" key="11">
    <source>
        <dbReference type="EMBL" id="GHA10822.1"/>
    </source>
</evidence>
<keyword evidence="4 7" id="KW-0812">Transmembrane</keyword>
<evidence type="ECO:0000259" key="10">
    <source>
        <dbReference type="Pfam" id="PF21088"/>
    </source>
</evidence>
<accession>A0A918RTS7</accession>
<gene>
    <name evidence="11" type="ORF">GCM10008090_20670</name>
</gene>
<reference evidence="11" key="1">
    <citation type="journal article" date="2014" name="Int. J. Syst. Evol. Microbiol.">
        <title>Complete genome sequence of Corynebacterium casei LMG S-19264T (=DSM 44701T), isolated from a smear-ripened cheese.</title>
        <authorList>
            <consortium name="US DOE Joint Genome Institute (JGI-PGF)"/>
            <person name="Walter F."/>
            <person name="Albersmeier A."/>
            <person name="Kalinowski J."/>
            <person name="Ruckert C."/>
        </authorList>
    </citation>
    <scope>NUCLEOTIDE SEQUENCE</scope>
    <source>
        <strain evidence="11">KCTC 12711</strain>
    </source>
</reference>
<evidence type="ECO:0000256" key="4">
    <source>
        <dbReference type="ARBA" id="ARBA00022692"/>
    </source>
</evidence>
<feature type="domain" description="Mechanosensitive ion channel MscS C-terminal" evidence="9">
    <location>
        <begin position="181"/>
        <end position="263"/>
    </location>
</feature>
<dbReference type="GO" id="GO:0008381">
    <property type="term" value="F:mechanosensitive monoatomic ion channel activity"/>
    <property type="evidence" value="ECO:0007669"/>
    <property type="project" value="InterPro"/>
</dbReference>
<feature type="transmembrane region" description="Helical" evidence="7">
    <location>
        <begin position="67"/>
        <end position="86"/>
    </location>
</feature>
<dbReference type="InterPro" id="IPR008910">
    <property type="entry name" value="MSC_TM_helix"/>
</dbReference>
<dbReference type="Pfam" id="PF00924">
    <property type="entry name" value="MS_channel_2nd"/>
    <property type="match status" value="1"/>
</dbReference>
<dbReference type="SUPFAM" id="SSF82689">
    <property type="entry name" value="Mechanosensitive channel protein MscS (YggB), C-terminal domain"/>
    <property type="match status" value="1"/>
</dbReference>
<dbReference type="Pfam" id="PF05552">
    <property type="entry name" value="MS_channel_1st_1"/>
    <property type="match status" value="1"/>
</dbReference>
<dbReference type="Gene3D" id="1.10.287.1260">
    <property type="match status" value="1"/>
</dbReference>
<keyword evidence="7" id="KW-0406">Ion transport</keyword>
<evidence type="ECO:0000256" key="3">
    <source>
        <dbReference type="ARBA" id="ARBA00022475"/>
    </source>
</evidence>
<feature type="domain" description="Mechanosensitive ion channel transmembrane helices 2/3" evidence="10">
    <location>
        <begin position="71"/>
        <end position="107"/>
    </location>
</feature>
<dbReference type="InterPro" id="IPR011014">
    <property type="entry name" value="MscS_channel_TM-2"/>
</dbReference>
<sequence>MDSIVNEIQKYSDVIAQHGWTYAIKVLTALLIFWIGKRVARGLTNLLIKGLEKQGFEQELTGFFESLVYWALVLVVVIAALGQLGIETASFIAVLGAAGLAVGLALQGSLSNFAAGVLIIMLRPFRVGEVVDIAGEIGTVQNIKIFTTELRTGDNKCVIIPNSRVLNSNIINYSSTGTRRVDMTFGIGYEADIDHARTVIKSILDADDRVLDEPAPKIAIMELADSSVNFVVRPWVATADYWSVLMDTQEQVKKRFDAEGISIPFPQRVVTLLKEEQAVKEDQAS</sequence>
<keyword evidence="5 7" id="KW-1133">Transmembrane helix</keyword>
<dbReference type="GO" id="GO:0005886">
    <property type="term" value="C:plasma membrane"/>
    <property type="evidence" value="ECO:0007669"/>
    <property type="project" value="UniProtKB-SubCell"/>
</dbReference>
<evidence type="ECO:0000313" key="12">
    <source>
        <dbReference type="Proteomes" id="UP000614811"/>
    </source>
</evidence>
<dbReference type="Pfam" id="PF21088">
    <property type="entry name" value="MS_channel_1st"/>
    <property type="match status" value="1"/>
</dbReference>
<dbReference type="PROSITE" id="PS01246">
    <property type="entry name" value="UPF0003"/>
    <property type="match status" value="1"/>
</dbReference>
<dbReference type="Gene3D" id="3.30.70.100">
    <property type="match status" value="1"/>
</dbReference>
<evidence type="ECO:0000256" key="1">
    <source>
        <dbReference type="ARBA" id="ARBA00004651"/>
    </source>
</evidence>
<keyword evidence="6 7" id="KW-0472">Membrane</keyword>
<dbReference type="InterPro" id="IPR011066">
    <property type="entry name" value="MscS_channel_C_sf"/>
</dbReference>
<evidence type="ECO:0000259" key="8">
    <source>
        <dbReference type="Pfam" id="PF00924"/>
    </source>
</evidence>
<dbReference type="InterPro" id="IPR006685">
    <property type="entry name" value="MscS_channel_2nd"/>
</dbReference>
<dbReference type="InterPro" id="IPR049142">
    <property type="entry name" value="MS_channel_1st"/>
</dbReference>
<evidence type="ECO:0000256" key="5">
    <source>
        <dbReference type="ARBA" id="ARBA00022989"/>
    </source>
</evidence>
<dbReference type="EMBL" id="BMXA01000003">
    <property type="protein sequence ID" value="GHA10822.1"/>
    <property type="molecule type" value="Genomic_DNA"/>
</dbReference>
<keyword evidence="7" id="KW-0813">Transport</keyword>
<dbReference type="PANTHER" id="PTHR30221">
    <property type="entry name" value="SMALL-CONDUCTANCE MECHANOSENSITIVE CHANNEL"/>
    <property type="match status" value="1"/>
</dbReference>
<comment type="subunit">
    <text evidence="7">Homoheptamer.</text>
</comment>
<keyword evidence="3" id="KW-1003">Cell membrane</keyword>
<keyword evidence="7" id="KW-0997">Cell inner membrane</keyword>
<dbReference type="InterPro" id="IPR010920">
    <property type="entry name" value="LSM_dom_sf"/>
</dbReference>
<feature type="transmembrane region" description="Helical" evidence="7">
    <location>
        <begin position="92"/>
        <end position="120"/>
    </location>
</feature>